<feature type="compositionally biased region" description="Basic residues" evidence="1">
    <location>
        <begin position="64"/>
        <end position="73"/>
    </location>
</feature>
<sequence length="272" mass="28516">AAHPHPVLPPDRRATPARGRGAFAGPGPPPVRAADPCSAAAGVPGAVDARPRAVPARREERQGGRHHAGRRLRQQLRARVADPARRRLHRHVVRGERAAGWHQCLGPRPGHRAITADGRRPDEGLDWRGHGGGRAHAQPREPVRVRRGHGARGDRGLQARPGTGARCRGAQLLLPLRPAPDGARGDGAPGRLPDRDHHRQFTGAPRRRPDAPAAHFGDRGRTAAAAAGPGGDRLRGLAHEPAQAPGPVAFALGPAVAAAGAANGHARKPGRL</sequence>
<evidence type="ECO:0000313" key="2">
    <source>
        <dbReference type="EMBL" id="CAA9404207.1"/>
    </source>
</evidence>
<dbReference type="EMBL" id="CADCUX010000251">
    <property type="protein sequence ID" value="CAA9404207.1"/>
    <property type="molecule type" value="Genomic_DNA"/>
</dbReference>
<evidence type="ECO:0000256" key="1">
    <source>
        <dbReference type="SAM" id="MobiDB-lite"/>
    </source>
</evidence>
<feature type="compositionally biased region" description="Low complexity" evidence="1">
    <location>
        <begin position="43"/>
        <end position="54"/>
    </location>
</feature>
<reference evidence="2" key="1">
    <citation type="submission" date="2020-02" db="EMBL/GenBank/DDBJ databases">
        <authorList>
            <person name="Meier V. D."/>
        </authorList>
    </citation>
    <scope>NUCLEOTIDE SEQUENCE</scope>
    <source>
        <strain evidence="2">AVDCRST_MAG51</strain>
    </source>
</reference>
<accession>A0A6J4P245</accession>
<feature type="region of interest" description="Disordered" evidence="1">
    <location>
        <begin position="1"/>
        <end position="73"/>
    </location>
</feature>
<feature type="non-terminal residue" evidence="2">
    <location>
        <position position="272"/>
    </location>
</feature>
<protein>
    <submittedName>
        <fullName evidence="2">Uncharacterized protein</fullName>
    </submittedName>
</protein>
<proteinExistence type="predicted"/>
<feature type="non-terminal residue" evidence="2">
    <location>
        <position position="1"/>
    </location>
</feature>
<feature type="region of interest" description="Disordered" evidence="1">
    <location>
        <begin position="129"/>
        <end position="247"/>
    </location>
</feature>
<feature type="compositionally biased region" description="Low complexity" evidence="1">
    <location>
        <begin position="16"/>
        <end position="25"/>
    </location>
</feature>
<gene>
    <name evidence="2" type="ORF">AVDCRST_MAG51-1070</name>
</gene>
<dbReference type="AlphaFoldDB" id="A0A6J4P245"/>
<organism evidence="2">
    <name type="scientific">uncultured Ramlibacter sp</name>
    <dbReference type="NCBI Taxonomy" id="260755"/>
    <lineage>
        <taxon>Bacteria</taxon>
        <taxon>Pseudomonadati</taxon>
        <taxon>Pseudomonadota</taxon>
        <taxon>Betaproteobacteria</taxon>
        <taxon>Burkholderiales</taxon>
        <taxon>Comamonadaceae</taxon>
        <taxon>Ramlibacter</taxon>
        <taxon>environmental samples</taxon>
    </lineage>
</organism>
<name>A0A6J4P245_9BURK</name>